<dbReference type="EMBL" id="ML977310">
    <property type="protein sequence ID" value="KAF2122431.1"/>
    <property type="molecule type" value="Genomic_DNA"/>
</dbReference>
<sequence length="108" mass="12176">MKFTAAIFYAVALIEVAHAMPAPNGKLDIDYKKRGSPSTEATFRKDYIDLSEAGVDMKKRDLTEAGLDKKKRNDHPEEATFNFEYIDLSEAGEDVEKRELSESGEDEE</sequence>
<dbReference type="AlphaFoldDB" id="A0A6A5ZVY9"/>
<evidence type="ECO:0000256" key="1">
    <source>
        <dbReference type="SAM" id="SignalP"/>
    </source>
</evidence>
<feature type="chain" id="PRO_5025516016" evidence="1">
    <location>
        <begin position="20"/>
        <end position="108"/>
    </location>
</feature>
<feature type="signal peptide" evidence="1">
    <location>
        <begin position="1"/>
        <end position="19"/>
    </location>
</feature>
<accession>A0A6A5ZVY9</accession>
<dbReference type="Proteomes" id="UP000799770">
    <property type="component" value="Unassembled WGS sequence"/>
</dbReference>
<evidence type="ECO:0000313" key="3">
    <source>
        <dbReference type="Proteomes" id="UP000799770"/>
    </source>
</evidence>
<organism evidence="2 3">
    <name type="scientific">Lophiotrema nucula</name>
    <dbReference type="NCBI Taxonomy" id="690887"/>
    <lineage>
        <taxon>Eukaryota</taxon>
        <taxon>Fungi</taxon>
        <taxon>Dikarya</taxon>
        <taxon>Ascomycota</taxon>
        <taxon>Pezizomycotina</taxon>
        <taxon>Dothideomycetes</taxon>
        <taxon>Pleosporomycetidae</taxon>
        <taxon>Pleosporales</taxon>
        <taxon>Lophiotremataceae</taxon>
        <taxon>Lophiotrema</taxon>
    </lineage>
</organism>
<reference evidence="2" key="1">
    <citation type="journal article" date="2020" name="Stud. Mycol.">
        <title>101 Dothideomycetes genomes: a test case for predicting lifestyles and emergence of pathogens.</title>
        <authorList>
            <person name="Haridas S."/>
            <person name="Albert R."/>
            <person name="Binder M."/>
            <person name="Bloem J."/>
            <person name="Labutti K."/>
            <person name="Salamov A."/>
            <person name="Andreopoulos B."/>
            <person name="Baker S."/>
            <person name="Barry K."/>
            <person name="Bills G."/>
            <person name="Bluhm B."/>
            <person name="Cannon C."/>
            <person name="Castanera R."/>
            <person name="Culley D."/>
            <person name="Daum C."/>
            <person name="Ezra D."/>
            <person name="Gonzalez J."/>
            <person name="Henrissat B."/>
            <person name="Kuo A."/>
            <person name="Liang C."/>
            <person name="Lipzen A."/>
            <person name="Lutzoni F."/>
            <person name="Magnuson J."/>
            <person name="Mondo S."/>
            <person name="Nolan M."/>
            <person name="Ohm R."/>
            <person name="Pangilinan J."/>
            <person name="Park H.-J."/>
            <person name="Ramirez L."/>
            <person name="Alfaro M."/>
            <person name="Sun H."/>
            <person name="Tritt A."/>
            <person name="Yoshinaga Y."/>
            <person name="Zwiers L.-H."/>
            <person name="Turgeon B."/>
            <person name="Goodwin S."/>
            <person name="Spatafora J."/>
            <person name="Crous P."/>
            <person name="Grigoriev I."/>
        </authorList>
    </citation>
    <scope>NUCLEOTIDE SEQUENCE</scope>
    <source>
        <strain evidence="2">CBS 627.86</strain>
    </source>
</reference>
<evidence type="ECO:0000313" key="2">
    <source>
        <dbReference type="EMBL" id="KAF2122431.1"/>
    </source>
</evidence>
<dbReference type="OrthoDB" id="10449835at2759"/>
<keyword evidence="3" id="KW-1185">Reference proteome</keyword>
<protein>
    <submittedName>
        <fullName evidence="2">Uncharacterized protein</fullName>
    </submittedName>
</protein>
<proteinExistence type="predicted"/>
<name>A0A6A5ZVY9_9PLEO</name>
<gene>
    <name evidence="2" type="ORF">BDV96DRAFT_592969</name>
</gene>
<keyword evidence="1" id="KW-0732">Signal</keyword>